<proteinExistence type="inferred from homology"/>
<dbReference type="Pfam" id="PF03717">
    <property type="entry name" value="PBP_dimer"/>
    <property type="match status" value="1"/>
</dbReference>
<dbReference type="Gene3D" id="3.90.1310.10">
    <property type="entry name" value="Penicillin-binding protein 2a (Domain 2)"/>
    <property type="match status" value="1"/>
</dbReference>
<feature type="domain" description="Penicillin-binding protein dimerisation" evidence="7">
    <location>
        <begin position="101"/>
        <end position="268"/>
    </location>
</feature>
<evidence type="ECO:0000256" key="3">
    <source>
        <dbReference type="ARBA" id="ARBA00023136"/>
    </source>
</evidence>
<dbReference type="EMBL" id="BAABDE010000013">
    <property type="protein sequence ID" value="GAA3790468.1"/>
    <property type="molecule type" value="Genomic_DNA"/>
</dbReference>
<feature type="region of interest" description="Disordered" evidence="4">
    <location>
        <begin position="1"/>
        <end position="51"/>
    </location>
</feature>
<dbReference type="GO" id="GO:0051301">
    <property type="term" value="P:cell division"/>
    <property type="evidence" value="ECO:0007669"/>
    <property type="project" value="UniProtKB-KW"/>
</dbReference>
<dbReference type="InterPro" id="IPR005311">
    <property type="entry name" value="PBP_dimer"/>
</dbReference>
<organism evidence="8 9">
    <name type="scientific">Streptomyces coacervatus</name>
    <dbReference type="NCBI Taxonomy" id="647381"/>
    <lineage>
        <taxon>Bacteria</taxon>
        <taxon>Bacillati</taxon>
        <taxon>Actinomycetota</taxon>
        <taxon>Actinomycetes</taxon>
        <taxon>Kitasatosporales</taxon>
        <taxon>Streptomycetaceae</taxon>
        <taxon>Streptomyces</taxon>
    </lineage>
</organism>
<dbReference type="SUPFAM" id="SSF56601">
    <property type="entry name" value="beta-lactamase/transpeptidase-like"/>
    <property type="match status" value="1"/>
</dbReference>
<dbReference type="Pfam" id="PF00905">
    <property type="entry name" value="Transpeptidase"/>
    <property type="match status" value="1"/>
</dbReference>
<dbReference type="Proteomes" id="UP001501009">
    <property type="component" value="Unassembled WGS sequence"/>
</dbReference>
<comment type="similarity">
    <text evidence="2">Belongs to the transpeptidase family.</text>
</comment>
<dbReference type="PANTHER" id="PTHR30627:SF1">
    <property type="entry name" value="PEPTIDOGLYCAN D,D-TRANSPEPTIDASE FTSI"/>
    <property type="match status" value="1"/>
</dbReference>
<evidence type="ECO:0000259" key="6">
    <source>
        <dbReference type="Pfam" id="PF00905"/>
    </source>
</evidence>
<comment type="caution">
    <text evidence="8">The sequence shown here is derived from an EMBL/GenBank/DDBJ whole genome shotgun (WGS) entry which is preliminary data.</text>
</comment>
<dbReference type="InterPro" id="IPR050515">
    <property type="entry name" value="Beta-lactam/transpept"/>
</dbReference>
<keyword evidence="8" id="KW-0131">Cell cycle</keyword>
<reference evidence="9" key="1">
    <citation type="journal article" date="2019" name="Int. J. Syst. Evol. Microbiol.">
        <title>The Global Catalogue of Microorganisms (GCM) 10K type strain sequencing project: providing services to taxonomists for standard genome sequencing and annotation.</title>
        <authorList>
            <consortium name="The Broad Institute Genomics Platform"/>
            <consortium name="The Broad Institute Genome Sequencing Center for Infectious Disease"/>
            <person name="Wu L."/>
            <person name="Ma J."/>
        </authorList>
    </citation>
    <scope>NUCLEOTIDE SEQUENCE [LARGE SCALE GENOMIC DNA]</scope>
    <source>
        <strain evidence="9">JCM 17138</strain>
    </source>
</reference>
<evidence type="ECO:0000256" key="2">
    <source>
        <dbReference type="ARBA" id="ARBA00007171"/>
    </source>
</evidence>
<evidence type="ECO:0000313" key="9">
    <source>
        <dbReference type="Proteomes" id="UP001501009"/>
    </source>
</evidence>
<dbReference type="Gene3D" id="3.40.710.10">
    <property type="entry name" value="DD-peptidase/beta-lactamase superfamily"/>
    <property type="match status" value="1"/>
</dbReference>
<comment type="subcellular location">
    <subcellularLocation>
        <location evidence="1">Membrane</location>
    </subcellularLocation>
</comment>
<dbReference type="Gene3D" id="3.30.450.330">
    <property type="match status" value="1"/>
</dbReference>
<keyword evidence="9" id="KW-1185">Reference proteome</keyword>
<feature type="compositionally biased region" description="Low complexity" evidence="4">
    <location>
        <begin position="20"/>
        <end position="32"/>
    </location>
</feature>
<protein>
    <submittedName>
        <fullName evidence="8">Cell division protein FtsI</fullName>
    </submittedName>
</protein>
<evidence type="ECO:0000259" key="7">
    <source>
        <dbReference type="Pfam" id="PF03717"/>
    </source>
</evidence>
<dbReference type="InterPro" id="IPR036138">
    <property type="entry name" value="PBP_dimer_sf"/>
</dbReference>
<accession>A0ABP7HE13</accession>
<keyword evidence="8" id="KW-0132">Cell division</keyword>
<feature type="transmembrane region" description="Helical" evidence="5">
    <location>
        <begin position="57"/>
        <end position="76"/>
    </location>
</feature>
<gene>
    <name evidence="8" type="primary">ftsI</name>
    <name evidence="8" type="ORF">GCM10022403_025830</name>
</gene>
<keyword evidence="5" id="KW-0812">Transmembrane</keyword>
<dbReference type="InterPro" id="IPR001460">
    <property type="entry name" value="PCN-bd_Tpept"/>
</dbReference>
<evidence type="ECO:0000256" key="4">
    <source>
        <dbReference type="SAM" id="MobiDB-lite"/>
    </source>
</evidence>
<name>A0ABP7HE13_9ACTN</name>
<keyword evidence="3 5" id="KW-0472">Membrane</keyword>
<evidence type="ECO:0000256" key="1">
    <source>
        <dbReference type="ARBA" id="ARBA00004370"/>
    </source>
</evidence>
<dbReference type="PANTHER" id="PTHR30627">
    <property type="entry name" value="PEPTIDOGLYCAN D,D-TRANSPEPTIDASE"/>
    <property type="match status" value="1"/>
</dbReference>
<dbReference type="InterPro" id="IPR012338">
    <property type="entry name" value="Beta-lactam/transpept-like"/>
</dbReference>
<dbReference type="SUPFAM" id="SSF56519">
    <property type="entry name" value="Penicillin binding protein dimerisation domain"/>
    <property type="match status" value="1"/>
</dbReference>
<dbReference type="RefSeq" id="WP_275771417.1">
    <property type="nucleotide sequence ID" value="NZ_BAABDE010000013.1"/>
</dbReference>
<sequence length="651" mass="69419">MSDREPPRRRVPGPARPDRPAAGARRPAPGARPARRPAPARPAAPGALRLGSPKPRLRMVSLALTLVLIAFVVRLLQVQAVDASAYAAKADQNRYVGHVLAAERGGILDRNGVALATSVDAYDLTADPTMFTRDQLKIDNGPEQAAALLAPILGLDQDALVQKLRPKNKKLRYVLLARRQTPQVWKQIKDLKSAFTAKGEKDKSTVNVLAGVFADPSSKRIYPNGNLAAGVLGWVNDQGKGGGGVEQELNKDLAGKDGKIRYAQSGGRLVPTAGSTETPAVPGSDVELTIDRDIQWAAQNAISKQVRRSGADRGYVIVQDTRTGEILAMANSPGFDPGDLSKADPNALHNWAVEDAYEPGSTAKIMSMAAVLQENVATPLTHVVVPNRLHRGDRLFKDDIDHDTWNLTLNGVLAKSSNIGTILATGQLGRTQAQANKVLYSYLRKFGIGSYTGLGLPGETKGILAPPEKWSTSQQYTIPFGQGVSVSALQAASVYSTIANGGVRIQPTLVRGTKGPDGRFTPTAKPKKTRVVSEKTAKTLAQMLESVVDDREGTGNKARIPGYRVAGKTGTANRVDPATGQYRGYTSSFAGFAPADNPRITVYCAIQNATSGSYFGGQICGPIYKEVMEFALKTLQVPPTGARAANLPVTF</sequence>
<feature type="domain" description="Penicillin-binding protein transpeptidase" evidence="6">
    <location>
        <begin position="314"/>
        <end position="629"/>
    </location>
</feature>
<keyword evidence="5" id="KW-1133">Transmembrane helix</keyword>
<evidence type="ECO:0000256" key="5">
    <source>
        <dbReference type="SAM" id="Phobius"/>
    </source>
</evidence>
<evidence type="ECO:0000313" key="8">
    <source>
        <dbReference type="EMBL" id="GAA3790468.1"/>
    </source>
</evidence>